<dbReference type="AlphaFoldDB" id="X1GPA0"/>
<dbReference type="InterPro" id="IPR020069">
    <property type="entry name" value="Ribosomal_bL9_C"/>
</dbReference>
<feature type="non-terminal residue" evidence="2">
    <location>
        <position position="1"/>
    </location>
</feature>
<dbReference type="InterPro" id="IPR036791">
    <property type="entry name" value="Ribosomal_bL9_C_sf"/>
</dbReference>
<accession>X1GPA0</accession>
<evidence type="ECO:0000313" key="2">
    <source>
        <dbReference type="EMBL" id="GAH46700.1"/>
    </source>
</evidence>
<feature type="domain" description="Large ribosomal subunit protein bL9 C-terminal" evidence="1">
    <location>
        <begin position="3"/>
        <end position="68"/>
    </location>
</feature>
<organism evidence="2">
    <name type="scientific">marine sediment metagenome</name>
    <dbReference type="NCBI Taxonomy" id="412755"/>
    <lineage>
        <taxon>unclassified sequences</taxon>
        <taxon>metagenomes</taxon>
        <taxon>ecological metagenomes</taxon>
    </lineage>
</organism>
<evidence type="ECO:0000259" key="1">
    <source>
        <dbReference type="Pfam" id="PF03948"/>
    </source>
</evidence>
<gene>
    <name evidence="2" type="ORF">S03H2_15056</name>
</gene>
<sequence>SQAHVGVDDRLFGSITAADIAEELSRVIASSIDKRKIDLDKPLRQAGSYEISIKLAKGLEPRISVVIEPGKA</sequence>
<protein>
    <recommendedName>
        <fullName evidence="1">Large ribosomal subunit protein bL9 C-terminal domain-containing protein</fullName>
    </recommendedName>
</protein>
<dbReference type="Gene3D" id="3.10.430.100">
    <property type="entry name" value="Ribosomal protein L9, C-terminal domain"/>
    <property type="match status" value="1"/>
</dbReference>
<comment type="caution">
    <text evidence="2">The sequence shown here is derived from an EMBL/GenBank/DDBJ whole genome shotgun (WGS) entry which is preliminary data.</text>
</comment>
<proteinExistence type="predicted"/>
<dbReference type="SUPFAM" id="SSF55653">
    <property type="entry name" value="Ribosomal protein L9 C-domain"/>
    <property type="match status" value="1"/>
</dbReference>
<reference evidence="2" key="1">
    <citation type="journal article" date="2014" name="Front. Microbiol.">
        <title>High frequency of phylogenetically diverse reductive dehalogenase-homologous genes in deep subseafloor sedimentary metagenomes.</title>
        <authorList>
            <person name="Kawai M."/>
            <person name="Futagami T."/>
            <person name="Toyoda A."/>
            <person name="Takaki Y."/>
            <person name="Nishi S."/>
            <person name="Hori S."/>
            <person name="Arai W."/>
            <person name="Tsubouchi T."/>
            <person name="Morono Y."/>
            <person name="Uchiyama I."/>
            <person name="Ito T."/>
            <person name="Fujiyama A."/>
            <person name="Inagaki F."/>
            <person name="Takami H."/>
        </authorList>
    </citation>
    <scope>NUCLEOTIDE SEQUENCE</scope>
    <source>
        <strain evidence="2">Expedition CK06-06</strain>
    </source>
</reference>
<dbReference type="Pfam" id="PF03948">
    <property type="entry name" value="Ribosomal_L9_C"/>
    <property type="match status" value="1"/>
</dbReference>
<dbReference type="EMBL" id="BARU01007642">
    <property type="protein sequence ID" value="GAH46700.1"/>
    <property type="molecule type" value="Genomic_DNA"/>
</dbReference>
<name>X1GPA0_9ZZZZ</name>